<evidence type="ECO:0000313" key="9">
    <source>
        <dbReference type="Proteomes" id="UP000730482"/>
    </source>
</evidence>
<evidence type="ECO:0000256" key="1">
    <source>
        <dbReference type="ARBA" id="ARBA00010641"/>
    </source>
</evidence>
<dbReference type="Pfam" id="PF08281">
    <property type="entry name" value="Sigma70_r4_2"/>
    <property type="match status" value="1"/>
</dbReference>
<evidence type="ECO:0000259" key="6">
    <source>
        <dbReference type="Pfam" id="PF04542"/>
    </source>
</evidence>
<keyword evidence="2" id="KW-0805">Transcription regulation</keyword>
<comment type="similarity">
    <text evidence="1">Belongs to the sigma-70 factor family. ECF subfamily.</text>
</comment>
<dbReference type="EMBL" id="JAAFYZ010000004">
    <property type="protein sequence ID" value="MBS2545599.1"/>
    <property type="molecule type" value="Genomic_DNA"/>
</dbReference>
<feature type="domain" description="RNA polymerase sigma factor 70 region 4 type 2" evidence="7">
    <location>
        <begin position="100"/>
        <end position="152"/>
    </location>
</feature>
<proteinExistence type="inferred from homology"/>
<sequence>MRDQEFTEFAVARADRLRRTAYLMCGDWHRAQDLTQIGLAKAYAAWHRIHGDGAVDAYVRQIIVREFLSQQRRRSWHERPSDDLPEQAGDGGQDRAELRLSLLAALARLTPKRRAVIVLRYWEDRSVEETASALRMSRSAVKSASLRGLAELRNLLGEDLPV</sequence>
<gene>
    <name evidence="8" type="ORF">KGQ19_01820</name>
</gene>
<reference evidence="8 9" key="1">
    <citation type="submission" date="2020-02" db="EMBL/GenBank/DDBJ databases">
        <title>Acidophilic actinobacteria isolated from forest soil.</title>
        <authorList>
            <person name="Golinska P."/>
        </authorList>
    </citation>
    <scope>NUCLEOTIDE SEQUENCE [LARGE SCALE GENOMIC DNA]</scope>
    <source>
        <strain evidence="8 9">NL8</strain>
    </source>
</reference>
<dbReference type="Gene3D" id="1.10.1740.10">
    <property type="match status" value="1"/>
</dbReference>
<keyword evidence="4" id="KW-0238">DNA-binding</keyword>
<evidence type="ECO:0000259" key="7">
    <source>
        <dbReference type="Pfam" id="PF08281"/>
    </source>
</evidence>
<dbReference type="PANTHER" id="PTHR43133">
    <property type="entry name" value="RNA POLYMERASE ECF-TYPE SIGMA FACTO"/>
    <property type="match status" value="1"/>
</dbReference>
<evidence type="ECO:0000256" key="4">
    <source>
        <dbReference type="ARBA" id="ARBA00023125"/>
    </source>
</evidence>
<dbReference type="InterPro" id="IPR013249">
    <property type="entry name" value="RNA_pol_sigma70_r4_t2"/>
</dbReference>
<protein>
    <submittedName>
        <fullName evidence="8">SigE family RNA polymerase sigma factor</fullName>
    </submittedName>
</protein>
<accession>A0ABS5KJG5</accession>
<dbReference type="SUPFAM" id="SSF88659">
    <property type="entry name" value="Sigma3 and sigma4 domains of RNA polymerase sigma factors"/>
    <property type="match status" value="1"/>
</dbReference>
<dbReference type="InterPro" id="IPR039425">
    <property type="entry name" value="RNA_pol_sigma-70-like"/>
</dbReference>
<dbReference type="InterPro" id="IPR036388">
    <property type="entry name" value="WH-like_DNA-bd_sf"/>
</dbReference>
<keyword evidence="5" id="KW-0804">Transcription</keyword>
<dbReference type="Proteomes" id="UP000730482">
    <property type="component" value="Unassembled WGS sequence"/>
</dbReference>
<evidence type="ECO:0000256" key="5">
    <source>
        <dbReference type="ARBA" id="ARBA00023163"/>
    </source>
</evidence>
<dbReference type="PANTHER" id="PTHR43133:SF50">
    <property type="entry name" value="ECF RNA POLYMERASE SIGMA FACTOR SIGM"/>
    <property type="match status" value="1"/>
</dbReference>
<dbReference type="SUPFAM" id="SSF88946">
    <property type="entry name" value="Sigma2 domain of RNA polymerase sigma factors"/>
    <property type="match status" value="1"/>
</dbReference>
<dbReference type="InterPro" id="IPR014325">
    <property type="entry name" value="RNA_pol_sigma-E_actinobac"/>
</dbReference>
<organism evidence="8 9">
    <name type="scientific">Catenulispora pinistramenti</name>
    <dbReference type="NCBI Taxonomy" id="2705254"/>
    <lineage>
        <taxon>Bacteria</taxon>
        <taxon>Bacillati</taxon>
        <taxon>Actinomycetota</taxon>
        <taxon>Actinomycetes</taxon>
        <taxon>Catenulisporales</taxon>
        <taxon>Catenulisporaceae</taxon>
        <taxon>Catenulispora</taxon>
    </lineage>
</organism>
<comment type="caution">
    <text evidence="8">The sequence shown here is derived from an EMBL/GenBank/DDBJ whole genome shotgun (WGS) entry which is preliminary data.</text>
</comment>
<dbReference type="Gene3D" id="1.10.10.10">
    <property type="entry name" value="Winged helix-like DNA-binding domain superfamily/Winged helix DNA-binding domain"/>
    <property type="match status" value="1"/>
</dbReference>
<dbReference type="InterPro" id="IPR014284">
    <property type="entry name" value="RNA_pol_sigma-70_dom"/>
</dbReference>
<dbReference type="NCBIfam" id="TIGR02937">
    <property type="entry name" value="sigma70-ECF"/>
    <property type="match status" value="1"/>
</dbReference>
<dbReference type="NCBIfam" id="TIGR02983">
    <property type="entry name" value="SigE-fam_strep"/>
    <property type="match status" value="1"/>
</dbReference>
<dbReference type="InterPro" id="IPR013324">
    <property type="entry name" value="RNA_pol_sigma_r3/r4-like"/>
</dbReference>
<evidence type="ECO:0000313" key="8">
    <source>
        <dbReference type="EMBL" id="MBS2545599.1"/>
    </source>
</evidence>
<dbReference type="InterPro" id="IPR007627">
    <property type="entry name" value="RNA_pol_sigma70_r2"/>
</dbReference>
<keyword evidence="3" id="KW-0731">Sigma factor</keyword>
<dbReference type="InterPro" id="IPR013325">
    <property type="entry name" value="RNA_pol_sigma_r2"/>
</dbReference>
<evidence type="ECO:0000256" key="3">
    <source>
        <dbReference type="ARBA" id="ARBA00023082"/>
    </source>
</evidence>
<feature type="domain" description="RNA polymerase sigma-70 region 2" evidence="6">
    <location>
        <begin position="14"/>
        <end position="76"/>
    </location>
</feature>
<dbReference type="Pfam" id="PF04542">
    <property type="entry name" value="Sigma70_r2"/>
    <property type="match status" value="1"/>
</dbReference>
<evidence type="ECO:0000256" key="2">
    <source>
        <dbReference type="ARBA" id="ARBA00023015"/>
    </source>
</evidence>
<keyword evidence="9" id="KW-1185">Reference proteome</keyword>
<name>A0ABS5KJG5_9ACTN</name>